<dbReference type="Proteomes" id="UP000254968">
    <property type="component" value="Unassembled WGS sequence"/>
</dbReference>
<accession>A0A378HYD6</accession>
<dbReference type="InterPro" id="IPR053139">
    <property type="entry name" value="Surface_bspA-like"/>
</dbReference>
<dbReference type="SUPFAM" id="SSF52058">
    <property type="entry name" value="L domain-like"/>
    <property type="match status" value="1"/>
</dbReference>
<dbReference type="EMBL" id="UGNV01000001">
    <property type="protein sequence ID" value="STX27908.1"/>
    <property type="molecule type" value="Genomic_DNA"/>
</dbReference>
<sequence length="344" mass="37501">MQLSADGKTLLNVDENDIIDGSYQIPAGITTIGAGAFSHCSSLQTITIPVGVTTIGAGAFSHCSSLQAITIPAGVTTIDNGTFAKCSSLQTIVFPAGITAIGARAFSECRSLQRITLPAEVTTIGIGAFRGCRSLQRITIPAGVTTIANTAFINCTNLQTLILPAGIEITGYSVFPGCDKLTSIIIDNDNQAELEQMTASLSKQFKSKVILKSLFDEVIRLQDKQLARILFSPQTNQIYRFFHFDTRYVSMVNIEDEKKQMLEKTCTTLSEEIFCHINIQGADANRYYQKAKVLVGREPWPKTHEELRCYEARLIKIVTKCIKQAEDIQAAIEEIPIASPTAPA</sequence>
<dbReference type="AlphaFoldDB" id="A0A378HYD6"/>
<evidence type="ECO:0000313" key="1">
    <source>
        <dbReference type="EMBL" id="STX27908.1"/>
    </source>
</evidence>
<dbReference type="InterPro" id="IPR026906">
    <property type="entry name" value="LRR_5"/>
</dbReference>
<dbReference type="OrthoDB" id="1820565at2"/>
<keyword evidence="2" id="KW-1185">Reference proteome</keyword>
<dbReference type="PANTHER" id="PTHR45661:SF3">
    <property type="entry name" value="IG-LIKE DOMAIN-CONTAINING PROTEIN"/>
    <property type="match status" value="1"/>
</dbReference>
<dbReference type="RefSeq" id="WP_160149820.1">
    <property type="nucleotide sequence ID" value="NZ_CAAAHO010000006.1"/>
</dbReference>
<reference evidence="1 2" key="1">
    <citation type="submission" date="2018-06" db="EMBL/GenBank/DDBJ databases">
        <authorList>
            <consortium name="Pathogen Informatics"/>
            <person name="Doyle S."/>
        </authorList>
    </citation>
    <scope>NUCLEOTIDE SEQUENCE [LARGE SCALE GENOMIC DNA]</scope>
    <source>
        <strain evidence="1 2">NCTC13315</strain>
    </source>
</reference>
<dbReference type="PANTHER" id="PTHR45661">
    <property type="entry name" value="SURFACE ANTIGEN"/>
    <property type="match status" value="1"/>
</dbReference>
<proteinExistence type="predicted"/>
<name>A0A378HYD6_9GAMM</name>
<organism evidence="1 2">
    <name type="scientific">Legionella beliardensis</name>
    <dbReference type="NCBI Taxonomy" id="91822"/>
    <lineage>
        <taxon>Bacteria</taxon>
        <taxon>Pseudomonadati</taxon>
        <taxon>Pseudomonadota</taxon>
        <taxon>Gammaproteobacteria</taxon>
        <taxon>Legionellales</taxon>
        <taxon>Legionellaceae</taxon>
        <taxon>Legionella</taxon>
    </lineage>
</organism>
<dbReference type="InterPro" id="IPR032675">
    <property type="entry name" value="LRR_dom_sf"/>
</dbReference>
<protein>
    <submittedName>
        <fullName evidence="1">Bacterial surface protein 26-residue repeat</fullName>
    </submittedName>
</protein>
<dbReference type="Pfam" id="PF13306">
    <property type="entry name" value="LRR_5"/>
    <property type="match status" value="1"/>
</dbReference>
<evidence type="ECO:0000313" key="2">
    <source>
        <dbReference type="Proteomes" id="UP000254968"/>
    </source>
</evidence>
<dbReference type="Gene3D" id="3.80.10.10">
    <property type="entry name" value="Ribonuclease Inhibitor"/>
    <property type="match status" value="2"/>
</dbReference>
<gene>
    <name evidence="1" type="ORF">NCTC13315_00429</name>
</gene>